<comment type="caution">
    <text evidence="1">The sequence shown here is derived from an EMBL/GenBank/DDBJ whole genome shotgun (WGS) entry which is preliminary data.</text>
</comment>
<reference evidence="1 2" key="1">
    <citation type="submission" date="2023-01" db="EMBL/GenBank/DDBJ databases">
        <title>Draft genome sequence of Nocardiopsis sp. RSe5-2 isolated from halophytes.</title>
        <authorList>
            <person name="Duangmal K."/>
            <person name="Chantavorakit T."/>
        </authorList>
    </citation>
    <scope>NUCLEOTIDE SEQUENCE [LARGE SCALE GENOMIC DNA]</scope>
    <source>
        <strain evidence="1 2">RSe5-2</strain>
    </source>
</reference>
<keyword evidence="2" id="KW-1185">Reference proteome</keyword>
<dbReference type="Proteomes" id="UP001527866">
    <property type="component" value="Unassembled WGS sequence"/>
</dbReference>
<proteinExistence type="predicted"/>
<dbReference type="RefSeq" id="WP_270682942.1">
    <property type="nucleotide sequence ID" value="NZ_JAQFWQ010000001.1"/>
</dbReference>
<evidence type="ECO:0000313" key="2">
    <source>
        <dbReference type="Proteomes" id="UP001527866"/>
    </source>
</evidence>
<accession>A0ABT4TWF6</accession>
<evidence type="ECO:0000313" key="1">
    <source>
        <dbReference type="EMBL" id="MDA2809033.1"/>
    </source>
</evidence>
<protein>
    <submittedName>
        <fullName evidence="1">Uncharacterized protein</fullName>
    </submittedName>
</protein>
<name>A0ABT4TWF6_9ACTN</name>
<organism evidence="1 2">
    <name type="scientific">Nocardiopsis endophytica</name>
    <dbReference type="NCBI Taxonomy" id="3018445"/>
    <lineage>
        <taxon>Bacteria</taxon>
        <taxon>Bacillati</taxon>
        <taxon>Actinomycetota</taxon>
        <taxon>Actinomycetes</taxon>
        <taxon>Streptosporangiales</taxon>
        <taxon>Nocardiopsidaceae</taxon>
        <taxon>Nocardiopsis</taxon>
    </lineage>
</organism>
<sequence>MSAFYTAHEYESAIESLVGTDGPEAGCERALAADGSPRAVRLLARLPVDIRRRMAEACVEMYKAADSDERRSRLLTLHAGLLANRVDLLETDGLEARVLATMRVENSAQADAREVVLKAAAESDDFPWTAERLRTFSTEHRNRLIMAVDWMLGLGRVDDPEQRARLQDLHAALSSGHLEHLGFDALKPMLLAAVARGDIEEAAESVLADKDFAETVDQVRTLPENVRGALMDACADLYAPHAPEYRRIRVVRMHAALSLSLDRPDDRLAAAREEALRFDPDDLVRTVEMIETAWAQLASGRDIPDAIGARMRHEYFSPRPFKAKELRKVVRLLADRGPVLNPGHVWTDRALAELADLPGVWTEAVRHAATATKPRPDAAWEESGRALLSRIDGEEFAERVLGWLPLVSDPHTYFAPDSYNANAARGLVWLLALLPTRAETVRGVGTVLEEALRTPPSGSSPGIPKLANACAHALCMMKGDDATAELSRLTAQMAYKPALKILQAELNARS</sequence>
<dbReference type="EMBL" id="JAQFWQ010000001">
    <property type="protein sequence ID" value="MDA2809033.1"/>
    <property type="molecule type" value="Genomic_DNA"/>
</dbReference>
<gene>
    <name evidence="1" type="ORF">O4J56_00115</name>
</gene>